<comment type="caution">
    <text evidence="3">The sequence shown here is derived from an EMBL/GenBank/DDBJ whole genome shotgun (WGS) entry which is preliminary data.</text>
</comment>
<evidence type="ECO:0000313" key="3">
    <source>
        <dbReference type="EMBL" id="POY36628.1"/>
    </source>
</evidence>
<feature type="transmembrane region" description="Helical" evidence="1">
    <location>
        <begin position="293"/>
        <end position="315"/>
    </location>
</feature>
<dbReference type="SMART" id="SM01080">
    <property type="entry name" value="CHASE2"/>
    <property type="match status" value="1"/>
</dbReference>
<feature type="transmembrane region" description="Helical" evidence="1">
    <location>
        <begin position="351"/>
        <end position="370"/>
    </location>
</feature>
<dbReference type="EMBL" id="PQVF01000006">
    <property type="protein sequence ID" value="POY36628.1"/>
    <property type="molecule type" value="Genomic_DNA"/>
</dbReference>
<evidence type="ECO:0000259" key="2">
    <source>
        <dbReference type="SMART" id="SM01080"/>
    </source>
</evidence>
<gene>
    <name evidence="3" type="ORF">C3K47_09650</name>
</gene>
<evidence type="ECO:0000256" key="1">
    <source>
        <dbReference type="SAM" id="Phobius"/>
    </source>
</evidence>
<keyword evidence="1" id="KW-0812">Transmembrane</keyword>
<dbReference type="Proteomes" id="UP000236893">
    <property type="component" value="Unassembled WGS sequence"/>
</dbReference>
<name>A0A2S5A201_9SPHI</name>
<organism evidence="3 4">
    <name type="scientific">Solitalea longa</name>
    <dbReference type="NCBI Taxonomy" id="2079460"/>
    <lineage>
        <taxon>Bacteria</taxon>
        <taxon>Pseudomonadati</taxon>
        <taxon>Bacteroidota</taxon>
        <taxon>Sphingobacteriia</taxon>
        <taxon>Sphingobacteriales</taxon>
        <taxon>Sphingobacteriaceae</taxon>
        <taxon>Solitalea</taxon>
    </lineage>
</organism>
<dbReference type="Pfam" id="PF05226">
    <property type="entry name" value="CHASE2"/>
    <property type="match status" value="1"/>
</dbReference>
<keyword evidence="1" id="KW-0472">Membrane</keyword>
<dbReference type="OrthoDB" id="1403562at2"/>
<sequence length="393" mass="45030">MFKYLFKKDTIFATLSVFLVMGLLSFIPLNTHVLDPLKLALQDFDYNDMAYSRLGKNNDIPIDTSIVVVNIEDADRLAIANMIKKVSACSPKVIGVDVLFNEKKDSVADSMLRTAFAADPKIVMAYNLQEVDHHLSHDGYFFEQAKNKGFVNFVGEEGGVNRSVQSVLQDHDNKYLPFAATIVKIVDTARFQQFINRNKELETINYSRNADKYIVIDGHSLFTNKVDTSVLLNKIVLLGYVSKSDQDVQDKHFTPLNTRFIGKSIPDLNGVFIHANIINMLQEGSYIKQSPKWLNWVIALVLCWLHMAFFIKYFLDKHIWFHLAAKVAQLLSAIFFVYLGLRLFYGSNMQINMTITLTAIVVAVDVLYLYEALCKWLYKKYRYESLFSLTSHH</sequence>
<accession>A0A2S5A201</accession>
<protein>
    <recommendedName>
        <fullName evidence="2">CHASE2 domain-containing protein</fullName>
    </recommendedName>
</protein>
<feature type="transmembrane region" description="Helical" evidence="1">
    <location>
        <begin position="327"/>
        <end position="345"/>
    </location>
</feature>
<dbReference type="RefSeq" id="WP_103788931.1">
    <property type="nucleotide sequence ID" value="NZ_PQVF01000006.1"/>
</dbReference>
<feature type="transmembrane region" description="Helical" evidence="1">
    <location>
        <begin position="12"/>
        <end position="29"/>
    </location>
</feature>
<proteinExistence type="predicted"/>
<dbReference type="InterPro" id="IPR007890">
    <property type="entry name" value="CHASE2"/>
</dbReference>
<feature type="domain" description="CHASE2" evidence="2">
    <location>
        <begin position="39"/>
        <end position="310"/>
    </location>
</feature>
<evidence type="ECO:0000313" key="4">
    <source>
        <dbReference type="Proteomes" id="UP000236893"/>
    </source>
</evidence>
<keyword evidence="1" id="KW-1133">Transmembrane helix</keyword>
<reference evidence="3 4" key="1">
    <citation type="submission" date="2018-01" db="EMBL/GenBank/DDBJ databases">
        <authorList>
            <person name="Gaut B.S."/>
            <person name="Morton B.R."/>
            <person name="Clegg M.T."/>
            <person name="Duvall M.R."/>
        </authorList>
    </citation>
    <scope>NUCLEOTIDE SEQUENCE [LARGE SCALE GENOMIC DNA]</scope>
    <source>
        <strain evidence="3 4">HR-AV</strain>
    </source>
</reference>
<keyword evidence="4" id="KW-1185">Reference proteome</keyword>
<dbReference type="AlphaFoldDB" id="A0A2S5A201"/>